<dbReference type="HOGENOM" id="CLU_1022079_0_0_9"/>
<dbReference type="OrthoDB" id="1633480at2"/>
<dbReference type="PATRIC" id="fig|742743.3.peg.1708"/>
<keyword evidence="3" id="KW-1185">Reference proteome</keyword>
<evidence type="ECO:0000313" key="2">
    <source>
        <dbReference type="EMBL" id="EHO62391.1"/>
    </source>
</evidence>
<evidence type="ECO:0000313" key="3">
    <source>
        <dbReference type="Proteomes" id="UP000003277"/>
    </source>
</evidence>
<protein>
    <submittedName>
        <fullName evidence="2">Uncharacterized protein</fullName>
    </submittedName>
</protein>
<feature type="coiled-coil region" evidence="1">
    <location>
        <begin position="157"/>
        <end position="184"/>
    </location>
</feature>
<keyword evidence="1" id="KW-0175">Coiled coil</keyword>
<comment type="caution">
    <text evidence="2">The sequence shown here is derived from an EMBL/GenBank/DDBJ whole genome shotgun (WGS) entry which is preliminary data.</text>
</comment>
<reference evidence="2 3" key="1">
    <citation type="submission" date="2011-11" db="EMBL/GenBank/DDBJ databases">
        <title>The Genome Sequence of Dialister succinatiphilus YIT 11850.</title>
        <authorList>
            <consortium name="The Broad Institute Genome Sequencing Platform"/>
            <person name="Earl A."/>
            <person name="Ward D."/>
            <person name="Feldgarden M."/>
            <person name="Gevers D."/>
            <person name="Morotomi M."/>
            <person name="Young S.K."/>
            <person name="Zeng Q."/>
            <person name="Gargeya S."/>
            <person name="Fitzgerald M."/>
            <person name="Haas B."/>
            <person name="Abouelleil A."/>
            <person name="Alvarado L."/>
            <person name="Arachchi H.M."/>
            <person name="Berlin A."/>
            <person name="Brown A."/>
            <person name="Chapman S.B."/>
            <person name="Dunbar C."/>
            <person name="Gearin G."/>
            <person name="Goldberg J."/>
            <person name="Griggs A."/>
            <person name="Gujja S."/>
            <person name="Heiman D."/>
            <person name="Howarth C."/>
            <person name="Lui A."/>
            <person name="MacDonald P.J.P."/>
            <person name="Montmayeur A."/>
            <person name="Murphy C."/>
            <person name="Neiman D."/>
            <person name="Pearson M."/>
            <person name="Priest M."/>
            <person name="Roberts A."/>
            <person name="Saif S."/>
            <person name="Shea T."/>
            <person name="Sisk P."/>
            <person name="Stolte C."/>
            <person name="Sykes S."/>
            <person name="Wortman J."/>
            <person name="Nusbaum C."/>
            <person name="Birren B."/>
        </authorList>
    </citation>
    <scope>NUCLEOTIDE SEQUENCE [LARGE SCALE GENOMIC DNA]</scope>
    <source>
        <strain evidence="2 3">YIT 11850</strain>
    </source>
</reference>
<dbReference type="AlphaFoldDB" id="H1D243"/>
<gene>
    <name evidence="2" type="ORF">HMPREF9453_01681</name>
</gene>
<dbReference type="RefSeq" id="WP_008860175.1">
    <property type="nucleotide sequence ID" value="NZ_JH591188.1"/>
</dbReference>
<organism evidence="2 3">
    <name type="scientific">Dialister succinatiphilus YIT 11850</name>
    <dbReference type="NCBI Taxonomy" id="742743"/>
    <lineage>
        <taxon>Bacteria</taxon>
        <taxon>Bacillati</taxon>
        <taxon>Bacillota</taxon>
        <taxon>Negativicutes</taxon>
        <taxon>Veillonellales</taxon>
        <taxon>Veillonellaceae</taxon>
        <taxon>Dialister</taxon>
    </lineage>
</organism>
<sequence>MTITYVLQVLQAMEDGKIQDPTYIKDLEGELHKAFRRVRRRLLRLRSRAQYEIGEMDRAKVSATSSHMEEFTKYCAMIRNFNMKDCEGLPGIESFLKEGFKVDDMIARADKIASLEAVSAAAYSPMALGFGILDSFAILPKVNIDNKRFHSMDMTYIHELIEELKNYQNHVRKLTASIDEIGRKAREEADCLNDLHDYFVDGIDDLKNILERKGEDWNRYSQSEKMQVARAIQCAQLITILFPHLLNDKGEVSEESEKAIEKAKKALAFRDA</sequence>
<name>H1D243_9FIRM</name>
<accession>H1D243</accession>
<proteinExistence type="predicted"/>
<dbReference type="EMBL" id="ADLT01000053">
    <property type="protein sequence ID" value="EHO62391.1"/>
    <property type="molecule type" value="Genomic_DNA"/>
</dbReference>
<dbReference type="Proteomes" id="UP000003277">
    <property type="component" value="Unassembled WGS sequence"/>
</dbReference>
<evidence type="ECO:0000256" key="1">
    <source>
        <dbReference type="SAM" id="Coils"/>
    </source>
</evidence>